<evidence type="ECO:0000313" key="9">
    <source>
        <dbReference type="EMBL" id="SCX59114.1"/>
    </source>
</evidence>
<dbReference type="GO" id="GO:0042802">
    <property type="term" value="F:identical protein binding"/>
    <property type="evidence" value="ECO:0007669"/>
    <property type="project" value="TreeGrafter"/>
</dbReference>
<dbReference type="GO" id="GO:0033585">
    <property type="term" value="P:L-phenylalanine biosynthetic process from chorismate via phenylpyruvate"/>
    <property type="evidence" value="ECO:0007669"/>
    <property type="project" value="TreeGrafter"/>
</dbReference>
<dbReference type="InterPro" id="IPR004839">
    <property type="entry name" value="Aminotransferase_I/II_large"/>
</dbReference>
<dbReference type="Gene3D" id="3.40.640.10">
    <property type="entry name" value="Type I PLP-dependent aspartate aminotransferase-like (Major domain)"/>
    <property type="match status" value="1"/>
</dbReference>
<dbReference type="InterPro" id="IPR015421">
    <property type="entry name" value="PyrdxlP-dep_Trfase_major"/>
</dbReference>
<dbReference type="GeneID" id="23846062"/>
<dbReference type="CDD" id="cd00609">
    <property type="entry name" value="AAT_like"/>
    <property type="match status" value="1"/>
</dbReference>
<name>A0A1G4Z0C6_9ENTR</name>
<gene>
    <name evidence="9" type="ORF">SAMN02927897_03744</name>
</gene>
<dbReference type="InterPro" id="IPR015424">
    <property type="entry name" value="PyrdxlP-dep_Trfase"/>
</dbReference>
<dbReference type="GO" id="GO:0030170">
    <property type="term" value="F:pyridoxal phosphate binding"/>
    <property type="evidence" value="ECO:0007669"/>
    <property type="project" value="InterPro"/>
</dbReference>
<evidence type="ECO:0000313" key="10">
    <source>
        <dbReference type="Proteomes" id="UP000183569"/>
    </source>
</evidence>
<protein>
    <recommendedName>
        <fullName evidence="7">Aminotransferase</fullName>
        <ecNumber evidence="7">2.6.1.-</ecNumber>
    </recommendedName>
</protein>
<keyword evidence="5 7" id="KW-0808">Transferase</keyword>
<dbReference type="PRINTS" id="PR00799">
    <property type="entry name" value="TRANSAMINASE"/>
</dbReference>
<comment type="subunit">
    <text evidence="3">Homodimer.</text>
</comment>
<comment type="similarity">
    <text evidence="2 7">Belongs to the class-I pyridoxal-phosphate-dependent aminotransferase family.</text>
</comment>
<feature type="domain" description="Aminotransferase class I/classII large" evidence="8">
    <location>
        <begin position="27"/>
        <end position="393"/>
    </location>
</feature>
<dbReference type="SUPFAM" id="SSF53383">
    <property type="entry name" value="PLP-dependent transferases"/>
    <property type="match status" value="1"/>
</dbReference>
<dbReference type="PANTHER" id="PTHR11879:SF37">
    <property type="entry name" value="AROMATIC-AMINO-ACID AMINOTRANSFERASE"/>
    <property type="match status" value="1"/>
</dbReference>
<dbReference type="EMBL" id="FMUI01000013">
    <property type="protein sequence ID" value="SCX59114.1"/>
    <property type="molecule type" value="Genomic_DNA"/>
</dbReference>
<evidence type="ECO:0000256" key="7">
    <source>
        <dbReference type="RuleBase" id="RU000481"/>
    </source>
</evidence>
<accession>A0A1G4Z0C6</accession>
<evidence type="ECO:0000256" key="4">
    <source>
        <dbReference type="ARBA" id="ARBA00022576"/>
    </source>
</evidence>
<dbReference type="RefSeq" id="WP_017459449.1">
    <property type="nucleotide sequence ID" value="NZ_FMUI01000013.1"/>
</dbReference>
<dbReference type="Proteomes" id="UP000183569">
    <property type="component" value="Unassembled WGS sequence"/>
</dbReference>
<dbReference type="NCBIfam" id="NF006719">
    <property type="entry name" value="PRK09257.1"/>
    <property type="match status" value="1"/>
</dbReference>
<reference evidence="9 10" key="1">
    <citation type="submission" date="2016-10" db="EMBL/GenBank/DDBJ databases">
        <authorList>
            <person name="Varghese N."/>
            <person name="Submissions S."/>
        </authorList>
    </citation>
    <scope>NUCLEOTIDE SEQUENCE [LARGE SCALE GENOMIC DNA]</scope>
    <source>
        <strain evidence="9 10">CGMCC 1.12102</strain>
    </source>
</reference>
<evidence type="ECO:0000259" key="8">
    <source>
        <dbReference type="Pfam" id="PF00155"/>
    </source>
</evidence>
<keyword evidence="6" id="KW-0663">Pyridoxal phosphate</keyword>
<evidence type="ECO:0000256" key="5">
    <source>
        <dbReference type="ARBA" id="ARBA00022679"/>
    </source>
</evidence>
<evidence type="ECO:0000256" key="1">
    <source>
        <dbReference type="ARBA" id="ARBA00001933"/>
    </source>
</evidence>
<comment type="cofactor">
    <cofactor evidence="1 7">
        <name>pyridoxal 5'-phosphate</name>
        <dbReference type="ChEBI" id="CHEBI:597326"/>
    </cofactor>
</comment>
<dbReference type="Gene3D" id="3.90.1150.10">
    <property type="entry name" value="Aspartate Aminotransferase, domain 1"/>
    <property type="match status" value="1"/>
</dbReference>
<dbReference type="EC" id="2.6.1.-" evidence="7"/>
<sequence>MFQKVDAYAGDPILSLMERFKEDPRSDKVNLSIGLYYNEDGIIPRLQAVAEAEARLNAQPHGASVYLPMEGLNSYRNAIAPLLFGAEHPVLAQKRVATIQTLGGSGALKVGADFLKRYFPDSGVWVSDPTWENHVAIFEGAGFVVSTYPWYDSATNGVRFEAFLEKLNTLAAQSIVLLHPCCHNPTGADLTHAQWDQVVEVLKARNLIPFLDIAYQGFGAGMEDDAYAIRAVAHAGLPALVSNSFSKIFSLYGERVGGLSVVCDDADAASRVLGQLKATVRRNYSSPPNFGAQLVATVLGDAGLKASWLAEVEAMRTRILAMRQELVTVLKEAVPGGNFDYLLKQRGMFSYTGLSAAQVDRLREEFGVYLIASGRMCVAGLNSRNVHRVAQAFAAVM</sequence>
<evidence type="ECO:0000256" key="6">
    <source>
        <dbReference type="ARBA" id="ARBA00022898"/>
    </source>
</evidence>
<dbReference type="Pfam" id="PF00155">
    <property type="entry name" value="Aminotran_1_2"/>
    <property type="match status" value="1"/>
</dbReference>
<dbReference type="FunFam" id="3.40.640.10:FF:000015">
    <property type="entry name" value="Aspartate aminotransferase"/>
    <property type="match status" value="1"/>
</dbReference>
<organism evidence="9 10">
    <name type="scientific">Kosakonia sacchari</name>
    <dbReference type="NCBI Taxonomy" id="1158459"/>
    <lineage>
        <taxon>Bacteria</taxon>
        <taxon>Pseudomonadati</taxon>
        <taxon>Pseudomonadota</taxon>
        <taxon>Gammaproteobacteria</taxon>
        <taxon>Enterobacterales</taxon>
        <taxon>Enterobacteriaceae</taxon>
        <taxon>Kosakonia</taxon>
    </lineage>
</organism>
<comment type="caution">
    <text evidence="9">The sequence shown here is derived from an EMBL/GenBank/DDBJ whole genome shotgun (WGS) entry which is preliminary data.</text>
</comment>
<dbReference type="AlphaFoldDB" id="A0A1G4Z0C6"/>
<dbReference type="GO" id="GO:0004838">
    <property type="term" value="F:L-tyrosine-2-oxoglutarate transaminase activity"/>
    <property type="evidence" value="ECO:0007669"/>
    <property type="project" value="TreeGrafter"/>
</dbReference>
<dbReference type="PROSITE" id="PS00105">
    <property type="entry name" value="AA_TRANSFER_CLASS_1"/>
    <property type="match status" value="1"/>
</dbReference>
<dbReference type="InterPro" id="IPR000796">
    <property type="entry name" value="Asp_trans"/>
</dbReference>
<dbReference type="InterPro" id="IPR004838">
    <property type="entry name" value="NHTrfase_class1_PyrdxlP-BS"/>
</dbReference>
<evidence type="ECO:0000256" key="2">
    <source>
        <dbReference type="ARBA" id="ARBA00007441"/>
    </source>
</evidence>
<dbReference type="FunFam" id="3.90.1150.10:FF:000001">
    <property type="entry name" value="Aspartate aminotransferase"/>
    <property type="match status" value="1"/>
</dbReference>
<evidence type="ECO:0000256" key="3">
    <source>
        <dbReference type="ARBA" id="ARBA00011738"/>
    </source>
</evidence>
<proteinExistence type="inferred from homology"/>
<dbReference type="PANTHER" id="PTHR11879">
    <property type="entry name" value="ASPARTATE AMINOTRANSFERASE"/>
    <property type="match status" value="1"/>
</dbReference>
<dbReference type="GO" id="GO:0005829">
    <property type="term" value="C:cytosol"/>
    <property type="evidence" value="ECO:0007669"/>
    <property type="project" value="TreeGrafter"/>
</dbReference>
<dbReference type="InterPro" id="IPR015422">
    <property type="entry name" value="PyrdxlP-dep_Trfase_small"/>
</dbReference>
<keyword evidence="4 7" id="KW-0032">Aminotransferase</keyword>